<reference evidence="1 2" key="1">
    <citation type="submission" date="2020-05" db="EMBL/GenBank/DDBJ databases">
        <title>MicrobeNet Type strains.</title>
        <authorList>
            <person name="Nicholson A.C."/>
        </authorList>
    </citation>
    <scope>NUCLEOTIDE SEQUENCE [LARGE SCALE GENOMIC DNA]</scope>
    <source>
        <strain evidence="1 2">JCM 3224</strain>
    </source>
</reference>
<evidence type="ECO:0000313" key="2">
    <source>
        <dbReference type="Proteomes" id="UP000586827"/>
    </source>
</evidence>
<dbReference type="EMBL" id="JABELX010000025">
    <property type="protein sequence ID" value="NNH75662.1"/>
    <property type="molecule type" value="Genomic_DNA"/>
</dbReference>
<dbReference type="Proteomes" id="UP000586827">
    <property type="component" value="Unassembled WGS sequence"/>
</dbReference>
<gene>
    <name evidence="1" type="ORF">HLB23_38420</name>
</gene>
<protein>
    <submittedName>
        <fullName evidence="1">Uncharacterized protein</fullName>
    </submittedName>
</protein>
<accession>A0A849CAV2</accession>
<comment type="caution">
    <text evidence="1">The sequence shown here is derived from an EMBL/GenBank/DDBJ whole genome shotgun (WGS) entry which is preliminary data.</text>
</comment>
<name>A0A849CAV2_9NOCA</name>
<evidence type="ECO:0000313" key="1">
    <source>
        <dbReference type="EMBL" id="NNH75662.1"/>
    </source>
</evidence>
<keyword evidence="2" id="KW-1185">Reference proteome</keyword>
<organism evidence="1 2">
    <name type="scientific">Nocardia uniformis</name>
    <dbReference type="NCBI Taxonomy" id="53432"/>
    <lineage>
        <taxon>Bacteria</taxon>
        <taxon>Bacillati</taxon>
        <taxon>Actinomycetota</taxon>
        <taxon>Actinomycetes</taxon>
        <taxon>Mycobacteriales</taxon>
        <taxon>Nocardiaceae</taxon>
        <taxon>Nocardia</taxon>
    </lineage>
</organism>
<sequence>MPKPTKVELSRAERRPWAYAVVRSDKSRQNESHDAAQLDELAERLGFEICGMLAADSDAEFSQLFASFELSGISALLVPSVLHISGWMAVVRDHVDVWTLDPPGRWPRHCVPGTTAAFIPDTGGGR</sequence>
<dbReference type="RefSeq" id="WP_170264389.1">
    <property type="nucleotide sequence ID" value="NZ_JABELX010000025.1"/>
</dbReference>
<proteinExistence type="predicted"/>
<dbReference type="AlphaFoldDB" id="A0A849CAV2"/>